<dbReference type="PANTHER" id="PTHR33121:SF70">
    <property type="entry name" value="SIGNALING PROTEIN YKOW"/>
    <property type="match status" value="1"/>
</dbReference>
<dbReference type="PROSITE" id="PS50883">
    <property type="entry name" value="EAL"/>
    <property type="match status" value="1"/>
</dbReference>
<dbReference type="RefSeq" id="WP_283206693.1">
    <property type="nucleotide sequence ID" value="NZ_BPQP01000009.1"/>
</dbReference>
<accession>A0ABQ4RTF0</accession>
<evidence type="ECO:0000313" key="3">
    <source>
        <dbReference type="Proteomes" id="UP001055125"/>
    </source>
</evidence>
<dbReference type="EMBL" id="BPQP01000009">
    <property type="protein sequence ID" value="GJD93484.1"/>
    <property type="molecule type" value="Genomic_DNA"/>
</dbReference>
<dbReference type="Proteomes" id="UP001055125">
    <property type="component" value="Unassembled WGS sequence"/>
</dbReference>
<feature type="domain" description="EAL" evidence="1">
    <location>
        <begin position="1"/>
        <end position="169"/>
    </location>
</feature>
<dbReference type="Pfam" id="PF00563">
    <property type="entry name" value="EAL"/>
    <property type="match status" value="1"/>
</dbReference>
<dbReference type="SUPFAM" id="SSF141868">
    <property type="entry name" value="EAL domain-like"/>
    <property type="match status" value="1"/>
</dbReference>
<organism evidence="2 3">
    <name type="scientific">Methylobacterium iners</name>
    <dbReference type="NCBI Taxonomy" id="418707"/>
    <lineage>
        <taxon>Bacteria</taxon>
        <taxon>Pseudomonadati</taxon>
        <taxon>Pseudomonadota</taxon>
        <taxon>Alphaproteobacteria</taxon>
        <taxon>Hyphomicrobiales</taxon>
        <taxon>Methylobacteriaceae</taxon>
        <taxon>Methylobacterium</taxon>
    </lineage>
</organism>
<dbReference type="InterPro" id="IPR050706">
    <property type="entry name" value="Cyclic-di-GMP_PDE-like"/>
</dbReference>
<dbReference type="Gene3D" id="3.20.20.450">
    <property type="entry name" value="EAL domain"/>
    <property type="match status" value="1"/>
</dbReference>
<name>A0ABQ4RTF0_9HYPH</name>
<sequence length="171" mass="18951">MDGLLLNMSINVSPRQLTSSEFVEDLRQALRAADLPADRITIEVTEGALMKERSVEQLQLVRAIGCRIAIDDFGTGYSSLSYLRHLPIDYLKIDRSFVRPLGHDPKADRFFVTLVSLAHTLDLAVVAEGIETEEQRVIVRDARCDTAQGYLFSRPVSTEDARRMVAGAASG</sequence>
<keyword evidence="3" id="KW-1185">Reference proteome</keyword>
<dbReference type="SMART" id="SM00052">
    <property type="entry name" value="EAL"/>
    <property type="match status" value="1"/>
</dbReference>
<protein>
    <submittedName>
        <fullName evidence="2">Signaling protein</fullName>
    </submittedName>
</protein>
<dbReference type="CDD" id="cd01948">
    <property type="entry name" value="EAL"/>
    <property type="match status" value="1"/>
</dbReference>
<evidence type="ECO:0000313" key="2">
    <source>
        <dbReference type="EMBL" id="GJD93484.1"/>
    </source>
</evidence>
<dbReference type="InterPro" id="IPR001633">
    <property type="entry name" value="EAL_dom"/>
</dbReference>
<gene>
    <name evidence="2" type="ORF">OCOJLMKI_0679</name>
</gene>
<reference evidence="2" key="2">
    <citation type="submission" date="2021-08" db="EMBL/GenBank/DDBJ databases">
        <authorList>
            <person name="Tani A."/>
            <person name="Ola A."/>
            <person name="Ogura Y."/>
            <person name="Katsura K."/>
            <person name="Hayashi T."/>
        </authorList>
    </citation>
    <scope>NUCLEOTIDE SEQUENCE</scope>
    <source>
        <strain evidence="2">DSM 19015</strain>
    </source>
</reference>
<comment type="caution">
    <text evidence="2">The sequence shown here is derived from an EMBL/GenBank/DDBJ whole genome shotgun (WGS) entry which is preliminary data.</text>
</comment>
<reference evidence="2" key="1">
    <citation type="journal article" date="2021" name="Front. Microbiol.">
        <title>Comprehensive Comparative Genomics and Phenotyping of Methylobacterium Species.</title>
        <authorList>
            <person name="Alessa O."/>
            <person name="Ogura Y."/>
            <person name="Fujitani Y."/>
            <person name="Takami H."/>
            <person name="Hayashi T."/>
            <person name="Sahin N."/>
            <person name="Tani A."/>
        </authorList>
    </citation>
    <scope>NUCLEOTIDE SEQUENCE</scope>
    <source>
        <strain evidence="2">DSM 19015</strain>
    </source>
</reference>
<dbReference type="InterPro" id="IPR035919">
    <property type="entry name" value="EAL_sf"/>
</dbReference>
<evidence type="ECO:0000259" key="1">
    <source>
        <dbReference type="PROSITE" id="PS50883"/>
    </source>
</evidence>
<proteinExistence type="predicted"/>
<dbReference type="PANTHER" id="PTHR33121">
    <property type="entry name" value="CYCLIC DI-GMP PHOSPHODIESTERASE PDEF"/>
    <property type="match status" value="1"/>
</dbReference>